<dbReference type="Proteomes" id="UP000236291">
    <property type="component" value="Unassembled WGS sequence"/>
</dbReference>
<evidence type="ECO:0000313" key="1">
    <source>
        <dbReference type="EMBL" id="PNY11102.1"/>
    </source>
</evidence>
<name>A0A2K3P739_TRIPR</name>
<gene>
    <name evidence="1" type="ORF">L195_g007701</name>
</gene>
<dbReference type="AlphaFoldDB" id="A0A2K3P739"/>
<sequence length="77" mass="8422">MDGAREAYLRCGCGGLIRGDSGEWIGGFSRGLESSVLVADLWGVWEGHEGRTFSGLLTPVRRHAHLLCGDDDRHPTR</sequence>
<protein>
    <submittedName>
        <fullName evidence="1">Uncharacterized protein</fullName>
    </submittedName>
</protein>
<accession>A0A2K3P739</accession>
<evidence type="ECO:0000313" key="2">
    <source>
        <dbReference type="Proteomes" id="UP000236291"/>
    </source>
</evidence>
<reference evidence="1 2" key="1">
    <citation type="journal article" date="2014" name="Am. J. Bot.">
        <title>Genome assembly and annotation for red clover (Trifolium pratense; Fabaceae).</title>
        <authorList>
            <person name="Istvanek J."/>
            <person name="Jaros M."/>
            <person name="Krenek A."/>
            <person name="Repkova J."/>
        </authorList>
    </citation>
    <scope>NUCLEOTIDE SEQUENCE [LARGE SCALE GENOMIC DNA]</scope>
    <source>
        <strain evidence="2">cv. Tatra</strain>
        <tissue evidence="1">Young leaves</tissue>
    </source>
</reference>
<reference evidence="1 2" key="2">
    <citation type="journal article" date="2017" name="Front. Plant Sci.">
        <title>Gene Classification and Mining of Molecular Markers Useful in Red Clover (Trifolium pratense) Breeding.</title>
        <authorList>
            <person name="Istvanek J."/>
            <person name="Dluhosova J."/>
            <person name="Dluhos P."/>
            <person name="Patkova L."/>
            <person name="Nedelnik J."/>
            <person name="Repkova J."/>
        </authorList>
    </citation>
    <scope>NUCLEOTIDE SEQUENCE [LARGE SCALE GENOMIC DNA]</scope>
    <source>
        <strain evidence="2">cv. Tatra</strain>
        <tissue evidence="1">Young leaves</tissue>
    </source>
</reference>
<proteinExistence type="predicted"/>
<dbReference type="EMBL" id="ASHM01004301">
    <property type="protein sequence ID" value="PNY11102.1"/>
    <property type="molecule type" value="Genomic_DNA"/>
</dbReference>
<organism evidence="1 2">
    <name type="scientific">Trifolium pratense</name>
    <name type="common">Red clover</name>
    <dbReference type="NCBI Taxonomy" id="57577"/>
    <lineage>
        <taxon>Eukaryota</taxon>
        <taxon>Viridiplantae</taxon>
        <taxon>Streptophyta</taxon>
        <taxon>Embryophyta</taxon>
        <taxon>Tracheophyta</taxon>
        <taxon>Spermatophyta</taxon>
        <taxon>Magnoliopsida</taxon>
        <taxon>eudicotyledons</taxon>
        <taxon>Gunneridae</taxon>
        <taxon>Pentapetalae</taxon>
        <taxon>rosids</taxon>
        <taxon>fabids</taxon>
        <taxon>Fabales</taxon>
        <taxon>Fabaceae</taxon>
        <taxon>Papilionoideae</taxon>
        <taxon>50 kb inversion clade</taxon>
        <taxon>NPAAA clade</taxon>
        <taxon>Hologalegina</taxon>
        <taxon>IRL clade</taxon>
        <taxon>Trifolieae</taxon>
        <taxon>Trifolium</taxon>
    </lineage>
</organism>
<comment type="caution">
    <text evidence="1">The sequence shown here is derived from an EMBL/GenBank/DDBJ whole genome shotgun (WGS) entry which is preliminary data.</text>
</comment>